<dbReference type="InterPro" id="IPR002575">
    <property type="entry name" value="Aminoglycoside_PTrfase"/>
</dbReference>
<organism evidence="2 3">
    <name type="scientific">Westerdykella ornata</name>
    <dbReference type="NCBI Taxonomy" id="318751"/>
    <lineage>
        <taxon>Eukaryota</taxon>
        <taxon>Fungi</taxon>
        <taxon>Dikarya</taxon>
        <taxon>Ascomycota</taxon>
        <taxon>Pezizomycotina</taxon>
        <taxon>Dothideomycetes</taxon>
        <taxon>Pleosporomycetidae</taxon>
        <taxon>Pleosporales</taxon>
        <taxon>Sporormiaceae</taxon>
        <taxon>Westerdykella</taxon>
    </lineage>
</organism>
<name>A0A6A6JSL2_WESOR</name>
<keyword evidence="3" id="KW-1185">Reference proteome</keyword>
<dbReference type="Pfam" id="PF01636">
    <property type="entry name" value="APH"/>
    <property type="match status" value="1"/>
</dbReference>
<sequence>MSAPPSTTEIATTLLAQHGLQLQSLEILQSLWAGYGHVCRVTAIPSPLASEPTAKSQESSTTTPSLSQTPETYIIKLISPPLSPSKHQDEGHIRKLLSYQVEQYFYTYLAHLMPASSIPVANCFSSLTEHNPNGTLTSAMLLTDLARDFPVAGEKRGTLSTRQVYASLDWLSSFHGFWWSRVGDFDREKLVRPPLEEMKGREELRDSDATKGGDVDGVWLNGGYTYLSTRRSEFASLAADEDAEWRDALTMPFPEGSPSSLAEKISRILAPHPHPDQHGPGPTDAYQTLIHGDVKSENLFATRDGGRVAFYDFQYVGLGLGVCDLAKLFTCSVPVEMLVDAGISHSKVLRMQNGERGLLQHYLSNLTKVSGKTYEWDTFVRHWEMALVDWLRFQAGWGFWGNKGWLEARVRSVVGDEEWRGFVERFGRV</sequence>
<evidence type="ECO:0000313" key="2">
    <source>
        <dbReference type="EMBL" id="KAF2277969.1"/>
    </source>
</evidence>
<dbReference type="Proteomes" id="UP000800097">
    <property type="component" value="Unassembled WGS sequence"/>
</dbReference>
<dbReference type="AlphaFoldDB" id="A0A6A6JSL2"/>
<feature type="domain" description="Aminoglycoside phosphotransferase" evidence="1">
    <location>
        <begin position="261"/>
        <end position="329"/>
    </location>
</feature>
<dbReference type="GeneID" id="54554692"/>
<dbReference type="OrthoDB" id="411145at2759"/>
<proteinExistence type="predicted"/>
<accession>A0A6A6JSL2</accession>
<evidence type="ECO:0000313" key="3">
    <source>
        <dbReference type="Proteomes" id="UP000800097"/>
    </source>
</evidence>
<dbReference type="EMBL" id="ML986489">
    <property type="protein sequence ID" value="KAF2277969.1"/>
    <property type="molecule type" value="Genomic_DNA"/>
</dbReference>
<dbReference type="InterPro" id="IPR011009">
    <property type="entry name" value="Kinase-like_dom_sf"/>
</dbReference>
<dbReference type="SUPFAM" id="SSF56112">
    <property type="entry name" value="Protein kinase-like (PK-like)"/>
    <property type="match status" value="1"/>
</dbReference>
<dbReference type="RefSeq" id="XP_033655508.1">
    <property type="nucleotide sequence ID" value="XM_033801517.1"/>
</dbReference>
<dbReference type="PANTHER" id="PTHR23020:SF41">
    <property type="entry name" value="AMINOGLYCOSIDE PHOSPHOTRANSFERASE DOMAIN-CONTAINING PROTEIN"/>
    <property type="match status" value="1"/>
</dbReference>
<dbReference type="Gene3D" id="3.90.1200.10">
    <property type="match status" value="1"/>
</dbReference>
<protein>
    <recommendedName>
        <fullName evidence="1">Aminoglycoside phosphotransferase domain-containing protein</fullName>
    </recommendedName>
</protein>
<dbReference type="PANTHER" id="PTHR23020">
    <property type="entry name" value="UNCHARACTERIZED NUCLEAR HORMONE RECEPTOR-RELATED"/>
    <property type="match status" value="1"/>
</dbReference>
<reference evidence="2" key="1">
    <citation type="journal article" date="2020" name="Stud. Mycol.">
        <title>101 Dothideomycetes genomes: a test case for predicting lifestyles and emergence of pathogens.</title>
        <authorList>
            <person name="Haridas S."/>
            <person name="Albert R."/>
            <person name="Binder M."/>
            <person name="Bloem J."/>
            <person name="Labutti K."/>
            <person name="Salamov A."/>
            <person name="Andreopoulos B."/>
            <person name="Baker S."/>
            <person name="Barry K."/>
            <person name="Bills G."/>
            <person name="Bluhm B."/>
            <person name="Cannon C."/>
            <person name="Castanera R."/>
            <person name="Culley D."/>
            <person name="Daum C."/>
            <person name="Ezra D."/>
            <person name="Gonzalez J."/>
            <person name="Henrissat B."/>
            <person name="Kuo A."/>
            <person name="Liang C."/>
            <person name="Lipzen A."/>
            <person name="Lutzoni F."/>
            <person name="Magnuson J."/>
            <person name="Mondo S."/>
            <person name="Nolan M."/>
            <person name="Ohm R."/>
            <person name="Pangilinan J."/>
            <person name="Park H.-J."/>
            <person name="Ramirez L."/>
            <person name="Alfaro M."/>
            <person name="Sun H."/>
            <person name="Tritt A."/>
            <person name="Yoshinaga Y."/>
            <person name="Zwiers L.-H."/>
            <person name="Turgeon B."/>
            <person name="Goodwin S."/>
            <person name="Spatafora J."/>
            <person name="Crous P."/>
            <person name="Grigoriev I."/>
        </authorList>
    </citation>
    <scope>NUCLEOTIDE SEQUENCE</scope>
    <source>
        <strain evidence="2">CBS 379.55</strain>
    </source>
</reference>
<evidence type="ECO:0000259" key="1">
    <source>
        <dbReference type="Pfam" id="PF01636"/>
    </source>
</evidence>
<gene>
    <name evidence="2" type="ORF">EI97DRAFT_466078</name>
</gene>
<dbReference type="InterPro" id="IPR052961">
    <property type="entry name" value="Oxido-Kinase-like_Enzymes"/>
</dbReference>